<dbReference type="GO" id="GO:0005524">
    <property type="term" value="F:ATP binding"/>
    <property type="evidence" value="ECO:0007669"/>
    <property type="project" value="UniProtKB-UniRule"/>
</dbReference>
<feature type="binding site" evidence="5">
    <location>
        <begin position="11"/>
        <end position="16"/>
    </location>
    <ligand>
        <name>ATP</name>
        <dbReference type="ChEBI" id="CHEBI:30616"/>
    </ligand>
</feature>
<evidence type="ECO:0000256" key="6">
    <source>
        <dbReference type="NCBIfam" id="TIGR00152"/>
    </source>
</evidence>
<dbReference type="GO" id="GO:0015937">
    <property type="term" value="P:coenzyme A biosynthetic process"/>
    <property type="evidence" value="ECO:0007669"/>
    <property type="project" value="UniProtKB-UniRule"/>
</dbReference>
<dbReference type="InterPro" id="IPR001977">
    <property type="entry name" value="Depp_CoAkinase"/>
</dbReference>
<accession>A0A1I6J640</accession>
<dbReference type="RefSeq" id="WP_091903171.1">
    <property type="nucleotide sequence ID" value="NZ_FOYX01000002.1"/>
</dbReference>
<dbReference type="GO" id="GO:0005737">
    <property type="term" value="C:cytoplasm"/>
    <property type="evidence" value="ECO:0007669"/>
    <property type="project" value="UniProtKB-SubCell"/>
</dbReference>
<evidence type="ECO:0000256" key="5">
    <source>
        <dbReference type="HAMAP-Rule" id="MF_00376"/>
    </source>
</evidence>
<keyword evidence="2 5" id="KW-0547">Nucleotide-binding</keyword>
<comment type="function">
    <text evidence="5">Catalyzes the phosphorylation of the 3'-hydroxyl group of dephosphocoenzyme A to form coenzyme A.</text>
</comment>
<dbReference type="STRING" id="440514.SAMN04488010_2334"/>
<protein>
    <recommendedName>
        <fullName evidence="5 6">Dephospho-CoA kinase</fullName>
        <ecNumber evidence="5 6">2.7.1.24</ecNumber>
    </recommendedName>
    <alternativeName>
        <fullName evidence="5">Dephosphocoenzyme A kinase</fullName>
    </alternativeName>
</protein>
<dbReference type="PANTHER" id="PTHR10695">
    <property type="entry name" value="DEPHOSPHO-COA KINASE-RELATED"/>
    <property type="match status" value="1"/>
</dbReference>
<comment type="subcellular location">
    <subcellularLocation>
        <location evidence="5">Cytoplasm</location>
    </subcellularLocation>
</comment>
<keyword evidence="3 5" id="KW-0067">ATP-binding</keyword>
<keyword evidence="5" id="KW-0808">Transferase</keyword>
<dbReference type="Gene3D" id="3.40.50.300">
    <property type="entry name" value="P-loop containing nucleotide triphosphate hydrolases"/>
    <property type="match status" value="1"/>
</dbReference>
<dbReference type="GO" id="GO:0004140">
    <property type="term" value="F:dephospho-CoA kinase activity"/>
    <property type="evidence" value="ECO:0007669"/>
    <property type="project" value="UniProtKB-UniRule"/>
</dbReference>
<evidence type="ECO:0000256" key="3">
    <source>
        <dbReference type="ARBA" id="ARBA00022840"/>
    </source>
</evidence>
<dbReference type="Pfam" id="PF01121">
    <property type="entry name" value="CoaE"/>
    <property type="match status" value="1"/>
</dbReference>
<comment type="catalytic activity">
    <reaction evidence="5">
        <text>3'-dephospho-CoA + ATP = ADP + CoA + H(+)</text>
        <dbReference type="Rhea" id="RHEA:18245"/>
        <dbReference type="ChEBI" id="CHEBI:15378"/>
        <dbReference type="ChEBI" id="CHEBI:30616"/>
        <dbReference type="ChEBI" id="CHEBI:57287"/>
        <dbReference type="ChEBI" id="CHEBI:57328"/>
        <dbReference type="ChEBI" id="CHEBI:456216"/>
        <dbReference type="EC" id="2.7.1.24"/>
    </reaction>
</comment>
<dbReference type="Proteomes" id="UP000199462">
    <property type="component" value="Unassembled WGS sequence"/>
</dbReference>
<dbReference type="SUPFAM" id="SSF52540">
    <property type="entry name" value="P-loop containing nucleoside triphosphate hydrolases"/>
    <property type="match status" value="1"/>
</dbReference>
<dbReference type="NCBIfam" id="TIGR00152">
    <property type="entry name" value="dephospho-CoA kinase"/>
    <property type="match status" value="1"/>
</dbReference>
<dbReference type="CDD" id="cd02022">
    <property type="entry name" value="DPCK"/>
    <property type="match status" value="1"/>
</dbReference>
<name>A0A1I6J640_9FLAO</name>
<organism evidence="7 8">
    <name type="scientific">Maribacter stanieri</name>
    <dbReference type="NCBI Taxonomy" id="440514"/>
    <lineage>
        <taxon>Bacteria</taxon>
        <taxon>Pseudomonadati</taxon>
        <taxon>Bacteroidota</taxon>
        <taxon>Flavobacteriia</taxon>
        <taxon>Flavobacteriales</taxon>
        <taxon>Flavobacteriaceae</taxon>
        <taxon>Maribacter</taxon>
    </lineage>
</organism>
<keyword evidence="5" id="KW-0963">Cytoplasm</keyword>
<dbReference type="UniPathway" id="UPA00241">
    <property type="reaction ID" value="UER00356"/>
</dbReference>
<comment type="similarity">
    <text evidence="1 5">Belongs to the CoaE family.</text>
</comment>
<evidence type="ECO:0000256" key="2">
    <source>
        <dbReference type="ARBA" id="ARBA00022741"/>
    </source>
</evidence>
<reference evidence="8" key="1">
    <citation type="submission" date="2016-10" db="EMBL/GenBank/DDBJ databases">
        <authorList>
            <person name="Varghese N."/>
            <person name="Submissions S."/>
        </authorList>
    </citation>
    <scope>NUCLEOTIDE SEQUENCE [LARGE SCALE GENOMIC DNA]</scope>
    <source>
        <strain evidence="8">DSM 19891</strain>
    </source>
</reference>
<evidence type="ECO:0000256" key="4">
    <source>
        <dbReference type="ARBA" id="ARBA00022993"/>
    </source>
</evidence>
<dbReference type="AlphaFoldDB" id="A0A1I6J640"/>
<keyword evidence="5 7" id="KW-0418">Kinase</keyword>
<evidence type="ECO:0000313" key="8">
    <source>
        <dbReference type="Proteomes" id="UP000199462"/>
    </source>
</evidence>
<gene>
    <name evidence="5" type="primary">coaE</name>
    <name evidence="7" type="ORF">SAMN04488010_2334</name>
</gene>
<proteinExistence type="inferred from homology"/>
<evidence type="ECO:0000313" key="7">
    <source>
        <dbReference type="EMBL" id="SFR74397.1"/>
    </source>
</evidence>
<dbReference type="EMBL" id="FOYX01000002">
    <property type="protein sequence ID" value="SFR74397.1"/>
    <property type="molecule type" value="Genomic_DNA"/>
</dbReference>
<keyword evidence="8" id="KW-1185">Reference proteome</keyword>
<dbReference type="InterPro" id="IPR027417">
    <property type="entry name" value="P-loop_NTPase"/>
</dbReference>
<sequence>MKIIGLTGGIGSGKSTVANMFKELGVPVYNSDERAKYLMNTSLDIKSQLIKLLGEEAYKGDKLNRSFIAEKVFSNTNLLAKLNDIVHPIVRKDFIDWTKKQDYSYVIQETALLFENKAQDLYDSIILVTAPKETRILRVVDRDKSSREQVIARMNNQLDDKTKLNLSNYVIENIDLERTSSNVLQVHASILTDC</sequence>
<comment type="pathway">
    <text evidence="5">Cofactor biosynthesis; coenzyme A biosynthesis; CoA from (R)-pantothenate: step 5/5.</text>
</comment>
<dbReference type="EC" id="2.7.1.24" evidence="5 6"/>
<evidence type="ECO:0000256" key="1">
    <source>
        <dbReference type="ARBA" id="ARBA00009018"/>
    </source>
</evidence>
<dbReference type="PROSITE" id="PS51219">
    <property type="entry name" value="DPCK"/>
    <property type="match status" value="1"/>
</dbReference>
<keyword evidence="4 5" id="KW-0173">Coenzyme A biosynthesis</keyword>
<dbReference type="PANTHER" id="PTHR10695:SF46">
    <property type="entry name" value="BIFUNCTIONAL COENZYME A SYNTHASE-RELATED"/>
    <property type="match status" value="1"/>
</dbReference>
<dbReference type="HAMAP" id="MF_00376">
    <property type="entry name" value="Dephospho_CoA_kinase"/>
    <property type="match status" value="1"/>
</dbReference>